<name>A0ACB9M2R3_BAUVA</name>
<accession>A0ACB9M2R3</accession>
<proteinExistence type="predicted"/>
<evidence type="ECO:0000313" key="2">
    <source>
        <dbReference type="Proteomes" id="UP000828941"/>
    </source>
</evidence>
<evidence type="ECO:0000313" key="1">
    <source>
        <dbReference type="EMBL" id="KAI4318231.1"/>
    </source>
</evidence>
<keyword evidence="2" id="KW-1185">Reference proteome</keyword>
<reference evidence="1 2" key="1">
    <citation type="journal article" date="2022" name="DNA Res.">
        <title>Chromosomal-level genome assembly of the orchid tree Bauhinia variegata (Leguminosae; Cercidoideae) supports the allotetraploid origin hypothesis of Bauhinia.</title>
        <authorList>
            <person name="Zhong Y."/>
            <person name="Chen Y."/>
            <person name="Zheng D."/>
            <person name="Pang J."/>
            <person name="Liu Y."/>
            <person name="Luo S."/>
            <person name="Meng S."/>
            <person name="Qian L."/>
            <person name="Wei D."/>
            <person name="Dai S."/>
            <person name="Zhou R."/>
        </authorList>
    </citation>
    <scope>NUCLEOTIDE SEQUENCE [LARGE SCALE GENOMIC DNA]</scope>
    <source>
        <strain evidence="1">BV-YZ2020</strain>
    </source>
</reference>
<dbReference type="EMBL" id="CM039435">
    <property type="protein sequence ID" value="KAI4318231.1"/>
    <property type="molecule type" value="Genomic_DNA"/>
</dbReference>
<sequence>MEEIGVSVASELVKTSLLAAISQVRYSICFNKYVEELGKEKDNLMVTRESVHARAETAKKEGKKVDIMVEKWLKDANTIIEEVEKLEKRVKSKNTCCFGRCPNLIWRYHVGKQLLEKTKVMLEHNSKINFPEFARPTTPLGMKYFSSRGFMYFNSTKVAWDQVMEALKDDKVSMIGLWGMGGCGKTTLVKQLGKAVEKDFDKVVFTVISNTGYSKDPR</sequence>
<gene>
    <name evidence="1" type="ORF">L6164_026020</name>
</gene>
<protein>
    <submittedName>
        <fullName evidence="1">Uncharacterized protein</fullName>
    </submittedName>
</protein>
<organism evidence="1 2">
    <name type="scientific">Bauhinia variegata</name>
    <name type="common">Purple orchid tree</name>
    <name type="synonym">Phanera variegata</name>
    <dbReference type="NCBI Taxonomy" id="167791"/>
    <lineage>
        <taxon>Eukaryota</taxon>
        <taxon>Viridiplantae</taxon>
        <taxon>Streptophyta</taxon>
        <taxon>Embryophyta</taxon>
        <taxon>Tracheophyta</taxon>
        <taxon>Spermatophyta</taxon>
        <taxon>Magnoliopsida</taxon>
        <taxon>eudicotyledons</taxon>
        <taxon>Gunneridae</taxon>
        <taxon>Pentapetalae</taxon>
        <taxon>rosids</taxon>
        <taxon>fabids</taxon>
        <taxon>Fabales</taxon>
        <taxon>Fabaceae</taxon>
        <taxon>Cercidoideae</taxon>
        <taxon>Cercideae</taxon>
        <taxon>Bauhiniinae</taxon>
        <taxon>Bauhinia</taxon>
    </lineage>
</organism>
<comment type="caution">
    <text evidence="1">The sequence shown here is derived from an EMBL/GenBank/DDBJ whole genome shotgun (WGS) entry which is preliminary data.</text>
</comment>
<dbReference type="Proteomes" id="UP000828941">
    <property type="component" value="Chromosome 10"/>
</dbReference>